<evidence type="ECO:0000313" key="4">
    <source>
        <dbReference type="Proteomes" id="UP000436822"/>
    </source>
</evidence>
<organism evidence="3 4">
    <name type="scientific">Litoreibacter roseus</name>
    <dbReference type="NCBI Taxonomy" id="2601869"/>
    <lineage>
        <taxon>Bacteria</taxon>
        <taxon>Pseudomonadati</taxon>
        <taxon>Pseudomonadota</taxon>
        <taxon>Alphaproteobacteria</taxon>
        <taxon>Rhodobacterales</taxon>
        <taxon>Roseobacteraceae</taxon>
        <taxon>Litoreibacter</taxon>
    </lineage>
</organism>
<proteinExistence type="predicted"/>
<feature type="domain" description="DUF1206" evidence="2">
    <location>
        <begin position="15"/>
        <end position="82"/>
    </location>
</feature>
<gene>
    <name evidence="3" type="ORF">KIN_38720</name>
</gene>
<dbReference type="EMBL" id="BLJE01000006">
    <property type="protein sequence ID" value="GFE66798.1"/>
    <property type="molecule type" value="Genomic_DNA"/>
</dbReference>
<dbReference type="InterPro" id="IPR009597">
    <property type="entry name" value="DUF1206"/>
</dbReference>
<feature type="transmembrane region" description="Helical" evidence="1">
    <location>
        <begin position="21"/>
        <end position="39"/>
    </location>
</feature>
<dbReference type="AlphaFoldDB" id="A0A6N6JN56"/>
<feature type="transmembrane region" description="Helical" evidence="1">
    <location>
        <begin position="230"/>
        <end position="253"/>
    </location>
</feature>
<feature type="transmembrane region" description="Helical" evidence="1">
    <location>
        <begin position="93"/>
        <end position="118"/>
    </location>
</feature>
<comment type="caution">
    <text evidence="3">The sequence shown here is derived from an EMBL/GenBank/DDBJ whole genome shotgun (WGS) entry which is preliminary data.</text>
</comment>
<dbReference type="RefSeq" id="WP_159810170.1">
    <property type="nucleotide sequence ID" value="NZ_BLJE01000006.1"/>
</dbReference>
<sequence>MANDGLNWTIPCMRAGYAGRGIAYVAVAGFSLYALWRGRQAEGPGEVFDALGRSFWGDAVLMLIALGMTAYFVWRVVCAVYDLEDYGTDIKGLIARGGQITTGTIHLGLGAVAAIAAFTVDEKGDGGGSIEKIASQVIAMPMGWVILGAAGIVTVIAGGYYLKKAITRDYQKTLRSCEITRNWNLVLEAGIAAQGFVVLMIGAFLARAAYSANAGDAGGMGDVFDMLATQVYGQLMVTACCLGLLAFAVFCFVNSGYRIIPKLNHGDMDTLRSWAKDKAKEATA</sequence>
<evidence type="ECO:0000259" key="2">
    <source>
        <dbReference type="Pfam" id="PF06724"/>
    </source>
</evidence>
<protein>
    <recommendedName>
        <fullName evidence="2">DUF1206 domain-containing protein</fullName>
    </recommendedName>
</protein>
<name>A0A6N6JN56_9RHOB</name>
<keyword evidence="1" id="KW-1133">Transmembrane helix</keyword>
<dbReference type="Pfam" id="PF06724">
    <property type="entry name" value="DUF1206"/>
    <property type="match status" value="3"/>
</dbReference>
<dbReference type="Proteomes" id="UP000436822">
    <property type="component" value="Unassembled WGS sequence"/>
</dbReference>
<keyword evidence="1" id="KW-0812">Transmembrane</keyword>
<feature type="transmembrane region" description="Helical" evidence="1">
    <location>
        <begin position="138"/>
        <end position="162"/>
    </location>
</feature>
<keyword evidence="4" id="KW-1185">Reference proteome</keyword>
<feature type="transmembrane region" description="Helical" evidence="1">
    <location>
        <begin position="183"/>
        <end position="210"/>
    </location>
</feature>
<feature type="domain" description="DUF1206" evidence="2">
    <location>
        <begin position="189"/>
        <end position="257"/>
    </location>
</feature>
<evidence type="ECO:0000256" key="1">
    <source>
        <dbReference type="SAM" id="Phobius"/>
    </source>
</evidence>
<feature type="domain" description="DUF1206" evidence="2">
    <location>
        <begin position="98"/>
        <end position="168"/>
    </location>
</feature>
<keyword evidence="1" id="KW-0472">Membrane</keyword>
<accession>A0A6N6JN56</accession>
<dbReference type="OrthoDB" id="5702018at2"/>
<evidence type="ECO:0000313" key="3">
    <source>
        <dbReference type="EMBL" id="GFE66798.1"/>
    </source>
</evidence>
<reference evidence="3 4" key="1">
    <citation type="submission" date="2019-12" db="EMBL/GenBank/DDBJ databases">
        <title>Litoreibacter badius sp. nov., a novel bacteriochlorophyll a-containing bacterium in the genus Litoreibacter.</title>
        <authorList>
            <person name="Kanamuro M."/>
            <person name="Takabe Y."/>
            <person name="Mori K."/>
            <person name="Takaichi S."/>
            <person name="Hanada S."/>
        </authorList>
    </citation>
    <scope>NUCLEOTIDE SEQUENCE [LARGE SCALE GENOMIC DNA]</scope>
    <source>
        <strain evidence="3 4">K6</strain>
    </source>
</reference>
<feature type="transmembrane region" description="Helical" evidence="1">
    <location>
        <begin position="59"/>
        <end position="81"/>
    </location>
</feature>